<organism evidence="2 3">
    <name type="scientific">Lihuaxuella thermophila</name>
    <dbReference type="NCBI Taxonomy" id="1173111"/>
    <lineage>
        <taxon>Bacteria</taxon>
        <taxon>Bacillati</taxon>
        <taxon>Bacillota</taxon>
        <taxon>Bacilli</taxon>
        <taxon>Bacillales</taxon>
        <taxon>Thermoactinomycetaceae</taxon>
        <taxon>Lihuaxuella</taxon>
    </lineage>
</organism>
<dbReference type="EMBL" id="FOCQ01000014">
    <property type="protein sequence ID" value="SEN56554.1"/>
    <property type="molecule type" value="Genomic_DNA"/>
</dbReference>
<keyword evidence="3" id="KW-1185">Reference proteome</keyword>
<protein>
    <recommendedName>
        <fullName evidence="4">Cytosolic protein</fullName>
    </recommendedName>
</protein>
<dbReference type="STRING" id="1173111.SAMN05444955_11470"/>
<sequence>MENNKEMHQELSTVKSLHNDLIPEEFPEGPYEAATHEKKLGKSSPWRPGQHMTSNFTYEMREFHEGLPRVSPGSHPTHDDDEETK</sequence>
<evidence type="ECO:0000313" key="3">
    <source>
        <dbReference type="Proteomes" id="UP000199695"/>
    </source>
</evidence>
<dbReference type="Proteomes" id="UP000199695">
    <property type="component" value="Unassembled WGS sequence"/>
</dbReference>
<accession>A0A1H8HKG1</accession>
<dbReference type="AlphaFoldDB" id="A0A1H8HKG1"/>
<feature type="region of interest" description="Disordered" evidence="1">
    <location>
        <begin position="1"/>
        <end position="27"/>
    </location>
</feature>
<dbReference type="RefSeq" id="WP_342027763.1">
    <property type="nucleotide sequence ID" value="NZ_FOCQ01000014.1"/>
</dbReference>
<name>A0A1H8HKG1_9BACL</name>
<evidence type="ECO:0008006" key="4">
    <source>
        <dbReference type="Google" id="ProtNLM"/>
    </source>
</evidence>
<evidence type="ECO:0000256" key="1">
    <source>
        <dbReference type="SAM" id="MobiDB-lite"/>
    </source>
</evidence>
<reference evidence="2 3" key="1">
    <citation type="submission" date="2016-10" db="EMBL/GenBank/DDBJ databases">
        <authorList>
            <person name="de Groot N.N."/>
        </authorList>
    </citation>
    <scope>NUCLEOTIDE SEQUENCE [LARGE SCALE GENOMIC DNA]</scope>
    <source>
        <strain evidence="2 3">DSM 46701</strain>
    </source>
</reference>
<feature type="region of interest" description="Disordered" evidence="1">
    <location>
        <begin position="62"/>
        <end position="85"/>
    </location>
</feature>
<gene>
    <name evidence="2" type="ORF">SAMN05444955_11470</name>
</gene>
<proteinExistence type="predicted"/>
<evidence type="ECO:0000313" key="2">
    <source>
        <dbReference type="EMBL" id="SEN56554.1"/>
    </source>
</evidence>